<dbReference type="InterPro" id="IPR006315">
    <property type="entry name" value="OM_autotransptr_brl_dom"/>
</dbReference>
<dbReference type="GO" id="GO:0019867">
    <property type="term" value="C:outer membrane"/>
    <property type="evidence" value="ECO:0007669"/>
    <property type="project" value="InterPro"/>
</dbReference>
<accession>A0A2N9Y876</accession>
<dbReference type="Pfam" id="PF03797">
    <property type="entry name" value="Autotransporter"/>
    <property type="match status" value="1"/>
</dbReference>
<dbReference type="PROSITE" id="PS51208">
    <property type="entry name" value="AUTOTRANSPORTER"/>
    <property type="match status" value="1"/>
</dbReference>
<dbReference type="SMART" id="SM00710">
    <property type="entry name" value="PbH1"/>
    <property type="match status" value="10"/>
</dbReference>
<dbReference type="OrthoDB" id="7922675at2"/>
<dbReference type="NCBIfam" id="TIGR01414">
    <property type="entry name" value="autotrans_barl"/>
    <property type="match status" value="1"/>
</dbReference>
<dbReference type="InterPro" id="IPR036709">
    <property type="entry name" value="Autotransporte_beta_dom_sf"/>
</dbReference>
<evidence type="ECO:0000313" key="2">
    <source>
        <dbReference type="EMBL" id="PIT67909.1"/>
    </source>
</evidence>
<dbReference type="InterPro" id="IPR012332">
    <property type="entry name" value="Autotransporter_pectin_lyase_C"/>
</dbReference>
<reference evidence="2 3" key="1">
    <citation type="submission" date="2017-06" db="EMBL/GenBank/DDBJ databases">
        <title>Draft genome of Bartonella tribocorum strain L103, isolated from a rodent in Laos.</title>
        <authorList>
            <person name="Hadjadj L."/>
            <person name="Jiyipong T."/>
            <person name="Morand S."/>
            <person name="Diene S.M."/>
            <person name="Rolain J.-M."/>
        </authorList>
    </citation>
    <scope>NUCLEOTIDE SEQUENCE [LARGE SCALE GENOMIC DNA]</scope>
    <source>
        <strain evidence="2 3">L103</strain>
    </source>
</reference>
<dbReference type="SUPFAM" id="SSF51126">
    <property type="entry name" value="Pectin lyase-like"/>
    <property type="match status" value="3"/>
</dbReference>
<name>A0A2N9Y876_9HYPH</name>
<dbReference type="InterPro" id="IPR011050">
    <property type="entry name" value="Pectin_lyase_fold/virulence"/>
</dbReference>
<evidence type="ECO:0000259" key="1">
    <source>
        <dbReference type="PROSITE" id="PS51208"/>
    </source>
</evidence>
<evidence type="ECO:0000313" key="3">
    <source>
        <dbReference type="Proteomes" id="UP000229839"/>
    </source>
</evidence>
<organism evidence="2 3">
    <name type="scientific">Bartonella tribocorum</name>
    <dbReference type="NCBI Taxonomy" id="85701"/>
    <lineage>
        <taxon>Bacteria</taxon>
        <taxon>Pseudomonadati</taxon>
        <taxon>Pseudomonadota</taxon>
        <taxon>Alphaproteobacteria</taxon>
        <taxon>Hyphomicrobiales</taxon>
        <taxon>Bartonellaceae</taxon>
        <taxon>Bartonella</taxon>
    </lineage>
</organism>
<dbReference type="InterPro" id="IPR006626">
    <property type="entry name" value="PbH1"/>
</dbReference>
<dbReference type="SUPFAM" id="SSF103515">
    <property type="entry name" value="Autotransporter"/>
    <property type="match status" value="1"/>
</dbReference>
<dbReference type="Gene3D" id="2.40.128.130">
    <property type="entry name" value="Autotransporter beta-domain"/>
    <property type="match status" value="1"/>
</dbReference>
<dbReference type="EMBL" id="NJGE01000038">
    <property type="protein sequence ID" value="PIT67909.1"/>
    <property type="molecule type" value="Genomic_DNA"/>
</dbReference>
<feature type="non-terminal residue" evidence="2">
    <location>
        <position position="1763"/>
    </location>
</feature>
<feature type="domain" description="Autotransporter" evidence="1">
    <location>
        <begin position="1526"/>
        <end position="1763"/>
    </location>
</feature>
<comment type="caution">
    <text evidence="2">The sequence shown here is derived from an EMBL/GenBank/DDBJ whole genome shotgun (WGS) entry which is preliminary data.</text>
</comment>
<protein>
    <submittedName>
        <fullName evidence="2">Autotransporter outer membrane beta-barrel domain-containing protein</fullName>
    </submittedName>
</protein>
<dbReference type="Proteomes" id="UP000229839">
    <property type="component" value="Unassembled WGS sequence"/>
</dbReference>
<dbReference type="Pfam" id="PF13229">
    <property type="entry name" value="Beta_helix"/>
    <property type="match status" value="1"/>
</dbReference>
<gene>
    <name evidence="2" type="ORF">CER18_09095</name>
</gene>
<dbReference type="InterPro" id="IPR039448">
    <property type="entry name" value="Beta_helix"/>
</dbReference>
<proteinExistence type="predicted"/>
<dbReference type="Gene3D" id="2.160.20.20">
    <property type="match status" value="4"/>
</dbReference>
<dbReference type="SMART" id="SM00869">
    <property type="entry name" value="Autotransporter"/>
    <property type="match status" value="1"/>
</dbReference>
<dbReference type="InterPro" id="IPR005546">
    <property type="entry name" value="Autotransporte_beta"/>
</dbReference>
<sequence>MATAAVVLFNIQFNVHAKSLEVSGAEQEITGETGKAYEIIHAKEGGKITGENLTITGNKNTSEGSAISPPGSSSLEAPAAVTAEGKNSVIKLTGDKTTIKGTDFDIILGLEAKDNGIINITGGTVNVKEVALFAGYGGHITVKNVVLSAKNDEGFGVVVAGGDKSIIELQENTKIENAVVGLAANNNSTIKMTGGSITASGGGASFFNSKSDANELNGVTISSNNEGPLLCGINADKSIVTLKNVILTNAEKGIFANNSKLEVFGGKFNGKYQSVHALNGGSIILKDGATITSTDGTGLLAESKNSTIKITGGNVTGNQAASLAKNKGYIEVKDATLKATGDKGTGAGASDSDSVIKLSGNTTVESTFVGLGAANGGKVEMTGGTVTGNQAALSAIQGGHIEVTDVSLKTNIEGFGAQSIGPNSMIELHGNTTIDDAIIGLFAQDGGAIKMNGGSITVSTTDVSTVGASFSNNSKGNELENVTISKKESDTSSLLGISAINNSQVTLTNVTVSQATNAIVADHEATITVSGGEFDAKNATVKSYNNSIVTLTNDVQITSSEFLGIWANDNGAISMTGGTIKASQIGATFENSKREENRLENVTISSVKDDAQLTVGIAANKSTVALKNVKVSQATNAIVADHESTITVSGGSFDTKDATVASHNNSIVTLTNNTQITSSKAPGLWANNNGAISMTGGTIKASQIGATFENSKRKENSLDGVTISSVKDDVRLTVGVAADKSTVTLTNVTVKQAEIAIGANDQSTITVSGGSFDAKGATVISDNNSIVTLTNNAQITSSEAPGLWANNNGAISMTGGTIKASIIGATFEKSKREENRLENVTISSVKDDEQLNVGVSADNSTVALTNVTVKQAKNAIVADHESTITVSGGSFESESDAVYAKQGSSITLNNATVTSSQGDGVYVDDSDSKIVMIGGSIATKNEYSSALLAEKEGVINTTDVTLTTDGIGTGVVAFGKSIIELHGNTTINNTFNGLRAVDGGKITSENLTITGGKPINSGEDTERSGLTTENAESEINLTGKTIIQNVDEGLYADGGSKITSEDLTIIGGESEKITSAVGSWEPESKIELNGNTIIKNFDIALGTSGGASIKMKNGTKNAIDAKKVALSTTGMGKIDLANTFAKAGNIGLQLMALSKINTDELNDLQTYENNEINLTNTNIHVDDGTGILVGAIAEKNIENSPVLSIGTVNLKDSEIHADVLLGSGVFWDTISWKEKNIWNDDTIKEISTGSFTLNADHSTLEGRANIAKERNVHFDLKNGTQWILKNSAQEKDADGNLLDIAQRSRSDISVLGLNDSSIVFQEPTENHYHTLHIGSGKPDTKAVYNATGDARIYFNTKWSDGGSVMDDQKTDRLIIHGDVSGSTTVYIKSDLGDKDSVINASDPSNSGGISLIQVSGKADENSFKLAHGYTTKGGSPYKYTLTGYGLESSHGKADIEQSLFDEKDENFWDFRLHKEFLGPNSTVEAPVAQMASYLVMPNALFYSGLTDMAKQNALLANMRTSVAEKGQGQSNGFFLHTYGSTGTLSSARGPLEYGYGARLRYAALQGGVNFAALEGHNTTTHLGLLGTYGQLSFTPKDMKDAGKSTMDKWSLTAYGTIQHDNGFYLDALLSYGFLKGKITNALIGTTAKLKNAKMLSISTTVGKQFATGIQGVTFEPQAQLAYQHLMFDTIKDADNLTIDMQNPSQWLIRVGGRLTKTVASENSRPMSFYGKVNLIKTFGDDQALHIDKDYKRDPMGSFLEGGG</sequence>